<dbReference type="PANTHER" id="PTHR43701:SF2">
    <property type="entry name" value="MEMBRANE TRANSPORTER PROTEIN YJNA-RELATED"/>
    <property type="match status" value="1"/>
</dbReference>
<feature type="transmembrane region" description="Helical" evidence="5">
    <location>
        <begin position="42"/>
        <end position="62"/>
    </location>
</feature>
<comment type="subcellular location">
    <subcellularLocation>
        <location evidence="5">Cell membrane</location>
        <topology evidence="5">Multi-pass membrane protein</topology>
    </subcellularLocation>
    <subcellularLocation>
        <location evidence="1">Membrane</location>
        <topology evidence="1">Multi-pass membrane protein</topology>
    </subcellularLocation>
</comment>
<dbReference type="Pfam" id="PF01925">
    <property type="entry name" value="TauE"/>
    <property type="match status" value="1"/>
</dbReference>
<dbReference type="EMBL" id="WSEL01000009">
    <property type="protein sequence ID" value="MVQ31717.1"/>
    <property type="molecule type" value="Genomic_DNA"/>
</dbReference>
<keyword evidence="5" id="KW-1003">Cell membrane</keyword>
<evidence type="ECO:0000256" key="1">
    <source>
        <dbReference type="ARBA" id="ARBA00004141"/>
    </source>
</evidence>
<evidence type="ECO:0000256" key="2">
    <source>
        <dbReference type="ARBA" id="ARBA00022692"/>
    </source>
</evidence>
<gene>
    <name evidence="6" type="ORF">GON04_19825</name>
</gene>
<keyword evidence="7" id="KW-1185">Reference proteome</keyword>
<comment type="caution">
    <text evidence="6">The sequence shown here is derived from an EMBL/GenBank/DDBJ whole genome shotgun (WGS) entry which is preliminary data.</text>
</comment>
<evidence type="ECO:0000256" key="5">
    <source>
        <dbReference type="RuleBase" id="RU363041"/>
    </source>
</evidence>
<feature type="transmembrane region" description="Helical" evidence="5">
    <location>
        <begin position="195"/>
        <end position="211"/>
    </location>
</feature>
<evidence type="ECO:0000256" key="3">
    <source>
        <dbReference type="ARBA" id="ARBA00022989"/>
    </source>
</evidence>
<evidence type="ECO:0000256" key="4">
    <source>
        <dbReference type="ARBA" id="ARBA00023136"/>
    </source>
</evidence>
<keyword evidence="4 5" id="KW-0472">Membrane</keyword>
<dbReference type="Proteomes" id="UP000469385">
    <property type="component" value="Unassembled WGS sequence"/>
</dbReference>
<dbReference type="GO" id="GO:0005886">
    <property type="term" value="C:plasma membrane"/>
    <property type="evidence" value="ECO:0007669"/>
    <property type="project" value="UniProtKB-SubCell"/>
</dbReference>
<proteinExistence type="inferred from homology"/>
<keyword evidence="3 5" id="KW-1133">Transmembrane helix</keyword>
<dbReference type="PANTHER" id="PTHR43701">
    <property type="entry name" value="MEMBRANE TRANSPORTER PROTEIN MJ0441-RELATED"/>
    <property type="match status" value="1"/>
</dbReference>
<feature type="transmembrane region" description="Helical" evidence="5">
    <location>
        <begin position="74"/>
        <end position="95"/>
    </location>
</feature>
<feature type="transmembrane region" description="Helical" evidence="5">
    <location>
        <begin position="138"/>
        <end position="160"/>
    </location>
</feature>
<evidence type="ECO:0000313" key="6">
    <source>
        <dbReference type="EMBL" id="MVQ31717.1"/>
    </source>
</evidence>
<reference evidence="6 7" key="1">
    <citation type="submission" date="2019-12" db="EMBL/GenBank/DDBJ databases">
        <authorList>
            <person name="Huq M.A."/>
        </authorList>
    </citation>
    <scope>NUCLEOTIDE SEQUENCE [LARGE SCALE GENOMIC DNA]</scope>
    <source>
        <strain evidence="6 7">MAH-25</strain>
    </source>
</reference>
<protein>
    <recommendedName>
        <fullName evidence="5">Probable membrane transporter protein</fullName>
    </recommendedName>
</protein>
<dbReference type="RefSeq" id="WP_157399739.1">
    <property type="nucleotide sequence ID" value="NZ_WSEL01000009.1"/>
</dbReference>
<organism evidence="6 7">
    <name type="scientific">Ramlibacter pinisoli</name>
    <dbReference type="NCBI Taxonomy" id="2682844"/>
    <lineage>
        <taxon>Bacteria</taxon>
        <taxon>Pseudomonadati</taxon>
        <taxon>Pseudomonadota</taxon>
        <taxon>Betaproteobacteria</taxon>
        <taxon>Burkholderiales</taxon>
        <taxon>Comamonadaceae</taxon>
        <taxon>Ramlibacter</taxon>
    </lineage>
</organism>
<evidence type="ECO:0000313" key="7">
    <source>
        <dbReference type="Proteomes" id="UP000469385"/>
    </source>
</evidence>
<sequence>MVSLAVAAAAGVAGTLIGLTGIGGVLLVPALTEFAQVPVDRAVAASMFAFLLGGVLAAVQHLRHLDDAARRSALPLCLAASAGAVAGAATVQWLGPGPIRTFIALLSLGSGLQALRTPSLTASERQLAPGQLGGLGLLVGYGSAISGTGGPAMLVPLLLVLHVPVRLAIALGLAVQVPISISATVVHAVAGRIDFALAMTLAALVLAGTFAGSHASRQLSRHALTMAVAITLISVGIWYGFATLR</sequence>
<dbReference type="InterPro" id="IPR002781">
    <property type="entry name" value="TM_pro_TauE-like"/>
</dbReference>
<feature type="transmembrane region" description="Helical" evidence="5">
    <location>
        <begin position="167"/>
        <end position="189"/>
    </location>
</feature>
<accession>A0A6N8IY05</accession>
<comment type="similarity">
    <text evidence="5">Belongs to the 4-toluene sulfonate uptake permease (TSUP) (TC 2.A.102) family.</text>
</comment>
<dbReference type="InterPro" id="IPR051598">
    <property type="entry name" value="TSUP/Inactive_protease-like"/>
</dbReference>
<name>A0A6N8IY05_9BURK</name>
<dbReference type="AlphaFoldDB" id="A0A6N8IY05"/>
<keyword evidence="2 5" id="KW-0812">Transmembrane</keyword>
<feature type="transmembrane region" description="Helical" evidence="5">
    <location>
        <begin position="223"/>
        <end position="241"/>
    </location>
</feature>